<evidence type="ECO:0000313" key="2">
    <source>
        <dbReference type="Proteomes" id="UP000318413"/>
    </source>
</evidence>
<keyword evidence="2" id="KW-1185">Reference proteome</keyword>
<dbReference type="Proteomes" id="UP000318413">
    <property type="component" value="Unassembled WGS sequence"/>
</dbReference>
<proteinExistence type="predicted"/>
<accession>A0A502CHS9</accession>
<reference evidence="1 2" key="1">
    <citation type="journal article" date="2019" name="Environ. Microbiol.">
        <title>Species interactions and distinct microbial communities in high Arctic permafrost affected cryosols are associated with the CH4 and CO2 gas fluxes.</title>
        <authorList>
            <person name="Altshuler I."/>
            <person name="Hamel J."/>
            <person name="Turney S."/>
            <person name="Magnuson E."/>
            <person name="Levesque R."/>
            <person name="Greer C."/>
            <person name="Whyte L.G."/>
        </authorList>
    </citation>
    <scope>NUCLEOTIDE SEQUENCE [LARGE SCALE GENOMIC DNA]</scope>
    <source>
        <strain evidence="1 2">S5.1</strain>
    </source>
</reference>
<name>A0A502CHS9_9SPHN</name>
<comment type="caution">
    <text evidence="1">The sequence shown here is derived from an EMBL/GenBank/DDBJ whole genome shotgun (WGS) entry which is preliminary data.</text>
</comment>
<dbReference type="EMBL" id="RCZK01000004">
    <property type="protein sequence ID" value="TPG13205.1"/>
    <property type="molecule type" value="Genomic_DNA"/>
</dbReference>
<gene>
    <name evidence="1" type="ORF">EAH84_07345</name>
</gene>
<evidence type="ECO:0000313" key="1">
    <source>
        <dbReference type="EMBL" id="TPG13205.1"/>
    </source>
</evidence>
<dbReference type="AlphaFoldDB" id="A0A502CHS9"/>
<sequence length="65" mass="7331">MLRTRIKRNALHDARTMNRLADIEASILALKDDDLLDLADIFSDDPQTPLARLAAAEMARRNITL</sequence>
<protein>
    <submittedName>
        <fullName evidence="1">Uncharacterized protein</fullName>
    </submittedName>
</protein>
<organism evidence="1 2">
    <name type="scientific">Sphingomonas oligophenolica</name>
    <dbReference type="NCBI Taxonomy" id="301154"/>
    <lineage>
        <taxon>Bacteria</taxon>
        <taxon>Pseudomonadati</taxon>
        <taxon>Pseudomonadota</taxon>
        <taxon>Alphaproteobacteria</taxon>
        <taxon>Sphingomonadales</taxon>
        <taxon>Sphingomonadaceae</taxon>
        <taxon>Sphingomonas</taxon>
    </lineage>
</organism>